<keyword evidence="1" id="KW-0479">Metal-binding</keyword>
<evidence type="ECO:0000256" key="5">
    <source>
        <dbReference type="ARBA" id="ARBA00023163"/>
    </source>
</evidence>
<evidence type="ECO:0000256" key="2">
    <source>
        <dbReference type="ARBA" id="ARBA00022771"/>
    </source>
</evidence>
<dbReference type="CDD" id="cd00202">
    <property type="entry name" value="ZnF_GATA"/>
    <property type="match status" value="1"/>
</dbReference>
<dbReference type="InterPro" id="IPR013088">
    <property type="entry name" value="Znf_NHR/GATA"/>
</dbReference>
<dbReference type="InterPro" id="IPR000014">
    <property type="entry name" value="PAS"/>
</dbReference>
<keyword evidence="11" id="KW-1185">Reference proteome</keyword>
<dbReference type="PROSITE" id="PS50114">
    <property type="entry name" value="GATA_ZN_FINGER_2"/>
    <property type="match status" value="1"/>
</dbReference>
<dbReference type="EMBL" id="CP119961">
    <property type="protein sequence ID" value="WFD39753.1"/>
    <property type="molecule type" value="Genomic_DNA"/>
</dbReference>
<dbReference type="SUPFAM" id="SSF57716">
    <property type="entry name" value="Glucocorticoid receptor-like (DNA-binding domain)"/>
    <property type="match status" value="1"/>
</dbReference>
<dbReference type="InterPro" id="IPR000679">
    <property type="entry name" value="Znf_GATA"/>
</dbReference>
<evidence type="ECO:0000256" key="6">
    <source>
        <dbReference type="PROSITE-ProRule" id="PRU00094"/>
    </source>
</evidence>
<dbReference type="SUPFAM" id="SSF55785">
    <property type="entry name" value="PYP-like sensor domain (PAS domain)"/>
    <property type="match status" value="1"/>
</dbReference>
<dbReference type="GO" id="GO:0006355">
    <property type="term" value="P:regulation of DNA-templated transcription"/>
    <property type="evidence" value="ECO:0007669"/>
    <property type="project" value="InterPro"/>
</dbReference>
<feature type="domain" description="GATA-type" evidence="9">
    <location>
        <begin position="365"/>
        <end position="400"/>
    </location>
</feature>
<dbReference type="Proteomes" id="UP001217754">
    <property type="component" value="Chromosome 4"/>
</dbReference>
<gene>
    <name evidence="10" type="ORF">MJAP1_002734</name>
</gene>
<evidence type="ECO:0000256" key="7">
    <source>
        <dbReference type="SAM" id="MobiDB-lite"/>
    </source>
</evidence>
<organism evidence="10 11">
    <name type="scientific">Malassezia japonica</name>
    <dbReference type="NCBI Taxonomy" id="223818"/>
    <lineage>
        <taxon>Eukaryota</taxon>
        <taxon>Fungi</taxon>
        <taxon>Dikarya</taxon>
        <taxon>Basidiomycota</taxon>
        <taxon>Ustilaginomycotina</taxon>
        <taxon>Malasseziomycetes</taxon>
        <taxon>Malasseziales</taxon>
        <taxon>Malasseziaceae</taxon>
        <taxon>Malassezia</taxon>
    </lineage>
</organism>
<dbReference type="InterPro" id="IPR035965">
    <property type="entry name" value="PAS-like_dom_sf"/>
</dbReference>
<feature type="region of interest" description="Disordered" evidence="7">
    <location>
        <begin position="280"/>
        <end position="316"/>
    </location>
</feature>
<evidence type="ECO:0000259" key="9">
    <source>
        <dbReference type="PROSITE" id="PS50114"/>
    </source>
</evidence>
<dbReference type="Pfam" id="PF00320">
    <property type="entry name" value="GATA"/>
    <property type="match status" value="1"/>
</dbReference>
<feature type="region of interest" description="Disordered" evidence="7">
    <location>
        <begin position="369"/>
        <end position="389"/>
    </location>
</feature>
<evidence type="ECO:0008006" key="12">
    <source>
        <dbReference type="Google" id="ProtNLM"/>
    </source>
</evidence>
<evidence type="ECO:0000313" key="11">
    <source>
        <dbReference type="Proteomes" id="UP001217754"/>
    </source>
</evidence>
<feature type="compositionally biased region" description="Polar residues" evidence="7">
    <location>
        <begin position="369"/>
        <end position="380"/>
    </location>
</feature>
<dbReference type="RefSeq" id="XP_060122650.1">
    <property type="nucleotide sequence ID" value="XM_060266667.1"/>
</dbReference>
<evidence type="ECO:0000259" key="8">
    <source>
        <dbReference type="PROSITE" id="PS50112"/>
    </source>
</evidence>
<keyword evidence="2 6" id="KW-0863">Zinc-finger</keyword>
<dbReference type="Gene3D" id="3.30.50.10">
    <property type="entry name" value="Erythroid Transcription Factor GATA-1, subunit A"/>
    <property type="match status" value="1"/>
</dbReference>
<evidence type="ECO:0000313" key="10">
    <source>
        <dbReference type="EMBL" id="WFD39753.1"/>
    </source>
</evidence>
<dbReference type="GO" id="GO:0043565">
    <property type="term" value="F:sequence-specific DNA binding"/>
    <property type="evidence" value="ECO:0007669"/>
    <property type="project" value="InterPro"/>
</dbReference>
<evidence type="ECO:0000256" key="3">
    <source>
        <dbReference type="ARBA" id="ARBA00022833"/>
    </source>
</evidence>
<evidence type="ECO:0000256" key="1">
    <source>
        <dbReference type="ARBA" id="ARBA00022723"/>
    </source>
</evidence>
<dbReference type="PROSITE" id="PS00344">
    <property type="entry name" value="GATA_ZN_FINGER_1"/>
    <property type="match status" value="1"/>
</dbReference>
<dbReference type="GeneID" id="85226385"/>
<reference evidence="10" key="1">
    <citation type="submission" date="2023-03" db="EMBL/GenBank/DDBJ databases">
        <title>Mating type loci evolution in Malassezia.</title>
        <authorList>
            <person name="Coelho M.A."/>
        </authorList>
    </citation>
    <scope>NUCLEOTIDE SEQUENCE</scope>
    <source>
        <strain evidence="10">CBS 9431</strain>
    </source>
</reference>
<protein>
    <recommendedName>
        <fullName evidence="12">GATA-type domain-containing protein</fullName>
    </recommendedName>
</protein>
<dbReference type="AlphaFoldDB" id="A0AAF0EZ01"/>
<name>A0AAF0EZ01_9BASI</name>
<feature type="region of interest" description="Disordered" evidence="7">
    <location>
        <begin position="406"/>
        <end position="464"/>
    </location>
</feature>
<keyword evidence="4" id="KW-0805">Transcription regulation</keyword>
<keyword evidence="3" id="KW-0862">Zinc</keyword>
<dbReference type="Gene3D" id="3.30.450.20">
    <property type="entry name" value="PAS domain"/>
    <property type="match status" value="1"/>
</dbReference>
<sequence length="685" mass="71415">MRSESRESVPSTSAAPPAATEEAACFWALLSTSAESDMLHFVYVDPAVQQRLGPAATSLTRRAFTDFVHPDERAHARDDLARIVQSRTLFGSVTRCRYASLDQMQRMLTADEAPGDFRATDVVANMVGERLALCFFHTVSNTPAGATHCGDARQAFDAVQSRQIWQQLYHATGPPSDAAVHYVFQVLANGPQREILFSWPPPRTERSGAEDYASYHAQDFARLVQGIHAGQAAQGAQPTSCTQRFRASHTLTASGRMRGIASVLIPYGAVVLACFQVTSDAPSPERASPVAKRQRTQSVEAPLAAKPEGPAEGWKKETHASIPLDAGTAHAVRSSLLQGGLPTQHTEMDTSSNVATLAAVAAAAAAQSKTCSSCGKSNSPEWRRGPSGHKTLCNACGLRYARSLSNKRKRSKDGTVVTVEATGDPGTVPPSRGSGGGSRPGVHRRTQKRSETQDDVPEAPSQSERLASVLASLPPASEPRAAPTTLPAPFAPSVDPLPHSVVMAAAAAAAADSRYAMPSQPLGGMSPGLQQHTPSTAALPPSIPASAPPVTSDYLTPAPAKADYDPKALDAILSNTLLPSKETPLGGNVSLGVDAYSVPGAVPDKTTSDQAPIFAALAAPSGAAAPQNPMKKSDASFSVPVDTMAVSASVTPTDAAIGGLLPVPAPYPEVFPGLGPAATQPQHGS</sequence>
<proteinExistence type="predicted"/>
<feature type="region of interest" description="Disordered" evidence="7">
    <location>
        <begin position="519"/>
        <end position="538"/>
    </location>
</feature>
<dbReference type="PROSITE" id="PS50112">
    <property type="entry name" value="PAS"/>
    <property type="match status" value="1"/>
</dbReference>
<feature type="domain" description="PAS" evidence="8">
    <location>
        <begin position="41"/>
        <end position="87"/>
    </location>
</feature>
<dbReference type="SMART" id="SM00401">
    <property type="entry name" value="ZnF_GATA"/>
    <property type="match status" value="1"/>
</dbReference>
<keyword evidence="5" id="KW-0804">Transcription</keyword>
<evidence type="ECO:0000256" key="4">
    <source>
        <dbReference type="ARBA" id="ARBA00023015"/>
    </source>
</evidence>
<dbReference type="GO" id="GO:0008270">
    <property type="term" value="F:zinc ion binding"/>
    <property type="evidence" value="ECO:0007669"/>
    <property type="project" value="UniProtKB-KW"/>
</dbReference>
<dbReference type="PANTHER" id="PTHR47172">
    <property type="entry name" value="OS01G0976800 PROTEIN"/>
    <property type="match status" value="1"/>
</dbReference>
<dbReference type="PANTHER" id="PTHR47172:SF24">
    <property type="entry name" value="GATA ZINC FINGER DOMAIN-CONTAINING PROTEIN 14-RELATED"/>
    <property type="match status" value="1"/>
</dbReference>
<accession>A0AAF0EZ01</accession>